<reference evidence="1" key="1">
    <citation type="submission" date="2016-04" db="EMBL/GenBank/DDBJ databases">
        <authorList>
            <person name="Evans L.H."/>
            <person name="Alamgir A."/>
            <person name="Owens N."/>
            <person name="Weber N.D."/>
            <person name="Virtaneva K."/>
            <person name="Barbian K."/>
            <person name="Babar A."/>
            <person name="Rosenke K."/>
        </authorList>
    </citation>
    <scope>NUCLEOTIDE SEQUENCE [LARGE SCALE GENOMIC DNA]</scope>
    <source>
        <strain evidence="1">CBS 101.48</strain>
    </source>
</reference>
<sequence length="262" mass="29731">MLDFLTSPIMFPSDMDSPKLSADPTFKLPAPMNWADHDYDNAPLDKPMTNLTDLVQLEPINDKESYIYAPFLLDNYFKHTLYDEKHAVLSDPPLFTLPPLMDLRDDDSGYGDDDHDISNNNVKQKALRANLRGALAVVENDMQQNGYEHLYAPTRCQGDQWSWREEMMDVPELVHSVCSSSAHSMEDPTPTTPVLLESGISSLVDETFVCVLPPYNARPLPDKTSPGKKWFSKIKQVTATMKQDCVKSVTKTSRKLGRWIKY</sequence>
<keyword evidence="2" id="KW-1185">Reference proteome</keyword>
<dbReference type="AlphaFoldDB" id="A0A168LBY6"/>
<name>A0A168LBY6_ABSGL</name>
<dbReference type="OrthoDB" id="2288617at2759"/>
<dbReference type="InParanoid" id="A0A168LBY6"/>
<accession>A0A168LBY6</accession>
<proteinExistence type="predicted"/>
<evidence type="ECO:0000313" key="2">
    <source>
        <dbReference type="Proteomes" id="UP000078561"/>
    </source>
</evidence>
<dbReference type="Proteomes" id="UP000078561">
    <property type="component" value="Unassembled WGS sequence"/>
</dbReference>
<protein>
    <submittedName>
        <fullName evidence="1">Uncharacterized protein</fullName>
    </submittedName>
</protein>
<organism evidence="1">
    <name type="scientific">Absidia glauca</name>
    <name type="common">Pin mould</name>
    <dbReference type="NCBI Taxonomy" id="4829"/>
    <lineage>
        <taxon>Eukaryota</taxon>
        <taxon>Fungi</taxon>
        <taxon>Fungi incertae sedis</taxon>
        <taxon>Mucoromycota</taxon>
        <taxon>Mucoromycotina</taxon>
        <taxon>Mucoromycetes</taxon>
        <taxon>Mucorales</taxon>
        <taxon>Cunninghamellaceae</taxon>
        <taxon>Absidia</taxon>
    </lineage>
</organism>
<dbReference type="OMA" id="VVENDMQ"/>
<dbReference type="EMBL" id="LT551144">
    <property type="protein sequence ID" value="SAL96486.1"/>
    <property type="molecule type" value="Genomic_DNA"/>
</dbReference>
<evidence type="ECO:0000313" key="1">
    <source>
        <dbReference type="EMBL" id="SAL96486.1"/>
    </source>
</evidence>
<gene>
    <name evidence="1" type="primary">ABSGL_01899.1 scaffold 2540</name>
</gene>